<reference evidence="2" key="1">
    <citation type="submission" date="2023-06" db="EMBL/GenBank/DDBJ databases">
        <title>Genome-scale phylogeny and comparative genomics of the fungal order Sordariales.</title>
        <authorList>
            <consortium name="Lawrence Berkeley National Laboratory"/>
            <person name="Hensen N."/>
            <person name="Bonometti L."/>
            <person name="Westerberg I."/>
            <person name="Brannstrom I.O."/>
            <person name="Guillou S."/>
            <person name="Cros-Aarteil S."/>
            <person name="Calhoun S."/>
            <person name="Haridas S."/>
            <person name="Kuo A."/>
            <person name="Mondo S."/>
            <person name="Pangilinan J."/>
            <person name="Riley R."/>
            <person name="LaButti K."/>
            <person name="Andreopoulos B."/>
            <person name="Lipzen A."/>
            <person name="Chen C."/>
            <person name="Yanf M."/>
            <person name="Daum C."/>
            <person name="Ng V."/>
            <person name="Clum A."/>
            <person name="Steindorff A."/>
            <person name="Ohm R."/>
            <person name="Martin F."/>
            <person name="Silar P."/>
            <person name="Natvig D."/>
            <person name="Lalanne C."/>
            <person name="Gautier V."/>
            <person name="Ament-velasquez S.L."/>
            <person name="Kruys A."/>
            <person name="Hutchinson M.I."/>
            <person name="Powell A.J."/>
            <person name="Barry K."/>
            <person name="Miller A.N."/>
            <person name="Grigoriev I.V."/>
            <person name="Debuchy R."/>
            <person name="Gladieux P."/>
            <person name="Thoren M.H."/>
            <person name="Johannesson H."/>
        </authorList>
    </citation>
    <scope>NUCLEOTIDE SEQUENCE</scope>
    <source>
        <strain evidence="2">SMH3187-1</strain>
    </source>
</reference>
<evidence type="ECO:0000313" key="3">
    <source>
        <dbReference type="Proteomes" id="UP001172155"/>
    </source>
</evidence>
<dbReference type="EMBL" id="JAUKUD010000003">
    <property type="protein sequence ID" value="KAK0750205.1"/>
    <property type="molecule type" value="Genomic_DNA"/>
</dbReference>
<dbReference type="Proteomes" id="UP001172155">
    <property type="component" value="Unassembled WGS sequence"/>
</dbReference>
<gene>
    <name evidence="2" type="ORF">B0T18DRAFT_487915</name>
</gene>
<feature type="compositionally biased region" description="Low complexity" evidence="1">
    <location>
        <begin position="35"/>
        <end position="45"/>
    </location>
</feature>
<comment type="caution">
    <text evidence="2">The sequence shown here is derived from an EMBL/GenBank/DDBJ whole genome shotgun (WGS) entry which is preliminary data.</text>
</comment>
<protein>
    <submittedName>
        <fullName evidence="2">Uncharacterized protein</fullName>
    </submittedName>
</protein>
<proteinExistence type="predicted"/>
<evidence type="ECO:0000313" key="2">
    <source>
        <dbReference type="EMBL" id="KAK0750205.1"/>
    </source>
</evidence>
<organism evidence="2 3">
    <name type="scientific">Schizothecium vesticola</name>
    <dbReference type="NCBI Taxonomy" id="314040"/>
    <lineage>
        <taxon>Eukaryota</taxon>
        <taxon>Fungi</taxon>
        <taxon>Dikarya</taxon>
        <taxon>Ascomycota</taxon>
        <taxon>Pezizomycotina</taxon>
        <taxon>Sordariomycetes</taxon>
        <taxon>Sordariomycetidae</taxon>
        <taxon>Sordariales</taxon>
        <taxon>Schizotheciaceae</taxon>
        <taxon>Schizothecium</taxon>
    </lineage>
</organism>
<feature type="region of interest" description="Disordered" evidence="1">
    <location>
        <begin position="1"/>
        <end position="45"/>
    </location>
</feature>
<feature type="compositionally biased region" description="Basic and acidic residues" evidence="1">
    <location>
        <begin position="129"/>
        <end position="139"/>
    </location>
</feature>
<name>A0AA40F2V1_9PEZI</name>
<sequence length="165" mass="16950">MPRVHNGVATQTTAADDERGKDPAAETSSSPRDFGVGPSSSGSVVGLGIVETQPSGEDAVASQEGVPPIRHYELWVNPFVALGGTSATVFLSVNVRACLPPESLIVTLTLPDQLEEGEGDLGECGGKPGPEEGAVRSETHSEPVLIPIFEGGLKGSQLGKSTNTC</sequence>
<evidence type="ECO:0000256" key="1">
    <source>
        <dbReference type="SAM" id="MobiDB-lite"/>
    </source>
</evidence>
<feature type="region of interest" description="Disordered" evidence="1">
    <location>
        <begin position="118"/>
        <end position="139"/>
    </location>
</feature>
<keyword evidence="3" id="KW-1185">Reference proteome</keyword>
<accession>A0AA40F2V1</accession>
<dbReference type="AlphaFoldDB" id="A0AA40F2V1"/>